<feature type="compositionally biased region" description="Basic and acidic residues" evidence="1">
    <location>
        <begin position="34"/>
        <end position="51"/>
    </location>
</feature>
<proteinExistence type="predicted"/>
<dbReference type="Proteomes" id="UP000695007">
    <property type="component" value="Unplaced"/>
</dbReference>
<evidence type="ECO:0000313" key="3">
    <source>
        <dbReference type="RefSeq" id="XP_011498874.1"/>
    </source>
</evidence>
<dbReference type="RefSeq" id="XP_011498874.1">
    <property type="nucleotide sequence ID" value="XM_011500572.1"/>
</dbReference>
<sequence length="189" mass="20848">MGEWRGEARRDETRRGEASRGEARCGEGAYGDGEEVRSRVRQGSENERERPGVTLGSCFADSRRGEERQWTFTRNPYAVQRYSYRRIATIFEKSPSGRVAGRHGLAVAGAILRNPPSPEPTELNEPALDLAHDLALTQPRRGQPPSDRSSQVAGTSSSDLAPSASRSDLWAIADVAITAARLTFFFLDR</sequence>
<name>A0AAJ6YIT8_9HYME</name>
<dbReference type="GeneID" id="105363003"/>
<dbReference type="AlphaFoldDB" id="A0AAJ6YIT8"/>
<feature type="region of interest" description="Disordered" evidence="1">
    <location>
        <begin position="138"/>
        <end position="162"/>
    </location>
</feature>
<evidence type="ECO:0000313" key="2">
    <source>
        <dbReference type="Proteomes" id="UP000695007"/>
    </source>
</evidence>
<accession>A0AAJ6YIT8</accession>
<organism evidence="2 3">
    <name type="scientific">Ceratosolen solmsi marchali</name>
    <dbReference type="NCBI Taxonomy" id="326594"/>
    <lineage>
        <taxon>Eukaryota</taxon>
        <taxon>Metazoa</taxon>
        <taxon>Ecdysozoa</taxon>
        <taxon>Arthropoda</taxon>
        <taxon>Hexapoda</taxon>
        <taxon>Insecta</taxon>
        <taxon>Pterygota</taxon>
        <taxon>Neoptera</taxon>
        <taxon>Endopterygota</taxon>
        <taxon>Hymenoptera</taxon>
        <taxon>Apocrita</taxon>
        <taxon>Proctotrupomorpha</taxon>
        <taxon>Chalcidoidea</taxon>
        <taxon>Agaonidae</taxon>
        <taxon>Agaoninae</taxon>
        <taxon>Ceratosolen</taxon>
    </lineage>
</organism>
<evidence type="ECO:0000256" key="1">
    <source>
        <dbReference type="SAM" id="MobiDB-lite"/>
    </source>
</evidence>
<keyword evidence="2" id="KW-1185">Reference proteome</keyword>
<gene>
    <name evidence="3" type="primary">LOC105363003</name>
</gene>
<feature type="compositionally biased region" description="Basic and acidic residues" evidence="1">
    <location>
        <begin position="1"/>
        <end position="25"/>
    </location>
</feature>
<feature type="compositionally biased region" description="Polar residues" evidence="1">
    <location>
        <begin position="146"/>
        <end position="155"/>
    </location>
</feature>
<feature type="region of interest" description="Disordered" evidence="1">
    <location>
        <begin position="1"/>
        <end position="56"/>
    </location>
</feature>
<protein>
    <submittedName>
        <fullName evidence="3">Uncharacterized protein LOC105363003</fullName>
    </submittedName>
</protein>
<dbReference type="KEGG" id="csol:105363003"/>
<reference evidence="3" key="1">
    <citation type="submission" date="2025-08" db="UniProtKB">
        <authorList>
            <consortium name="RefSeq"/>
        </authorList>
    </citation>
    <scope>IDENTIFICATION</scope>
</reference>